<evidence type="ECO:0000313" key="4">
    <source>
        <dbReference type="Proteomes" id="UP000324479"/>
    </source>
</evidence>
<evidence type="ECO:0000313" key="3">
    <source>
        <dbReference type="EMBL" id="KAA5541453.1"/>
    </source>
</evidence>
<evidence type="ECO:0000256" key="1">
    <source>
        <dbReference type="SAM" id="Phobius"/>
    </source>
</evidence>
<dbReference type="Proteomes" id="UP000324479">
    <property type="component" value="Unassembled WGS sequence"/>
</dbReference>
<protein>
    <submittedName>
        <fullName evidence="3">DUF1559 domain-containing protein</fullName>
    </submittedName>
</protein>
<keyword evidence="1" id="KW-0472">Membrane</keyword>
<keyword evidence="1" id="KW-1133">Transmembrane helix</keyword>
<dbReference type="InterPro" id="IPR012902">
    <property type="entry name" value="N_methyl_site"/>
</dbReference>
<keyword evidence="4" id="KW-1185">Reference proteome</keyword>
<dbReference type="RefSeq" id="WP_150077839.1">
    <property type="nucleotide sequence ID" value="NZ_VWOX01000010.1"/>
</dbReference>
<dbReference type="AlphaFoldDB" id="A0A5M6D288"/>
<dbReference type="InterPro" id="IPR027558">
    <property type="entry name" value="Pre_pil_HX9DG_C"/>
</dbReference>
<reference evidence="3 4" key="1">
    <citation type="submission" date="2019-08" db="EMBL/GenBank/DDBJ databases">
        <authorList>
            <person name="Dhanesh K."/>
            <person name="Kumar G."/>
            <person name="Sasikala C."/>
            <person name="Venkata Ramana C."/>
        </authorList>
    </citation>
    <scope>NUCLEOTIDE SEQUENCE [LARGE SCALE GENOMIC DNA]</scope>
    <source>
        <strain evidence="3 4">JC645</strain>
    </source>
</reference>
<keyword evidence="1" id="KW-0812">Transmembrane</keyword>
<dbReference type="InterPro" id="IPR045584">
    <property type="entry name" value="Pilin-like"/>
</dbReference>
<dbReference type="PROSITE" id="PS00409">
    <property type="entry name" value="PROKAR_NTER_METHYL"/>
    <property type="match status" value="1"/>
</dbReference>
<comment type="caution">
    <text evidence="3">The sequence shown here is derived from an EMBL/GenBank/DDBJ whole genome shotgun (WGS) entry which is preliminary data.</text>
</comment>
<dbReference type="InterPro" id="IPR011453">
    <property type="entry name" value="DUF1559"/>
</dbReference>
<dbReference type="PANTHER" id="PTHR30093:SF2">
    <property type="entry name" value="TYPE II SECRETION SYSTEM PROTEIN H"/>
    <property type="match status" value="1"/>
</dbReference>
<feature type="domain" description="DUF1559" evidence="2">
    <location>
        <begin position="45"/>
        <end position="330"/>
    </location>
</feature>
<dbReference type="Gene3D" id="3.30.700.10">
    <property type="entry name" value="Glycoprotein, Type 4 Pilin"/>
    <property type="match status" value="1"/>
</dbReference>
<dbReference type="PANTHER" id="PTHR30093">
    <property type="entry name" value="GENERAL SECRETION PATHWAY PROTEIN G"/>
    <property type="match status" value="1"/>
</dbReference>
<dbReference type="Pfam" id="PF07963">
    <property type="entry name" value="N_methyl"/>
    <property type="match status" value="1"/>
</dbReference>
<dbReference type="EMBL" id="VWOX01000010">
    <property type="protein sequence ID" value="KAA5541453.1"/>
    <property type="molecule type" value="Genomic_DNA"/>
</dbReference>
<proteinExistence type="predicted"/>
<dbReference type="SUPFAM" id="SSF54523">
    <property type="entry name" value="Pili subunits"/>
    <property type="match status" value="1"/>
</dbReference>
<feature type="transmembrane region" description="Helical" evidence="1">
    <location>
        <begin position="21"/>
        <end position="44"/>
    </location>
</feature>
<gene>
    <name evidence="3" type="ORF">FYK55_17975</name>
</gene>
<dbReference type="NCBIfam" id="TIGR04294">
    <property type="entry name" value="pre_pil_HX9DG"/>
    <property type="match status" value="1"/>
</dbReference>
<dbReference type="Pfam" id="PF07596">
    <property type="entry name" value="SBP_bac_10"/>
    <property type="match status" value="1"/>
</dbReference>
<accession>A0A5M6D288</accession>
<name>A0A5M6D288_9BACT</name>
<organism evidence="3 4">
    <name type="scientific">Roseiconus nitratireducens</name>
    <dbReference type="NCBI Taxonomy" id="2605748"/>
    <lineage>
        <taxon>Bacteria</taxon>
        <taxon>Pseudomonadati</taxon>
        <taxon>Planctomycetota</taxon>
        <taxon>Planctomycetia</taxon>
        <taxon>Pirellulales</taxon>
        <taxon>Pirellulaceae</taxon>
        <taxon>Roseiconus</taxon>
    </lineage>
</organism>
<sequence length="348" mass="38401">MNFSCRQRVDHRSSTSNRTGFTLVELLVVIAIIGILVGLLLPAVQAARAAARRMSCSNNMKQLLLATHNYESAYKSLPAAWSVTPDGKGWSMQARILPFVEEVALADGIRFDHGYGQSTLVIDGDAVPVSSIRVPTLQCPSDPLDEPRFGSTGPEYYKLNYAANEGTWFVFDPMDRSKIGDGMFAPGRYFKFRDCLDGLSNTIAMAEVKGWTPYFRDVATSGNIPLPEATTEICALGGSFKTETGHTEWVDGRVHQAGFTTVFTPNRKVLCTVSGAEYDVDWTSMREGKDLTNPARTYAAVTSRSYHIGGVQIGMTDGSVTFISDSIDHELWRNLSTRMGRETIEWPR</sequence>
<dbReference type="NCBIfam" id="TIGR02532">
    <property type="entry name" value="IV_pilin_GFxxxE"/>
    <property type="match status" value="1"/>
</dbReference>
<evidence type="ECO:0000259" key="2">
    <source>
        <dbReference type="Pfam" id="PF07596"/>
    </source>
</evidence>